<feature type="compositionally biased region" description="Basic and acidic residues" evidence="1">
    <location>
        <begin position="165"/>
        <end position="178"/>
    </location>
</feature>
<dbReference type="AlphaFoldDB" id="A0A2Z6SLP9"/>
<feature type="compositionally biased region" description="Basic residues" evidence="1">
    <location>
        <begin position="142"/>
        <end position="154"/>
    </location>
</feature>
<protein>
    <submittedName>
        <fullName evidence="2">Uncharacterized protein</fullName>
    </submittedName>
</protein>
<organism evidence="2 4">
    <name type="scientific">Rhizophagus clarus</name>
    <dbReference type="NCBI Taxonomy" id="94130"/>
    <lineage>
        <taxon>Eukaryota</taxon>
        <taxon>Fungi</taxon>
        <taxon>Fungi incertae sedis</taxon>
        <taxon>Mucoromycota</taxon>
        <taxon>Glomeromycotina</taxon>
        <taxon>Glomeromycetes</taxon>
        <taxon>Glomerales</taxon>
        <taxon>Glomeraceae</taxon>
        <taxon>Rhizophagus</taxon>
    </lineage>
</organism>
<keyword evidence="4" id="KW-1185">Reference proteome</keyword>
<dbReference type="EMBL" id="BEXD01004155">
    <property type="protein sequence ID" value="GBC07599.1"/>
    <property type="molecule type" value="Genomic_DNA"/>
</dbReference>
<accession>A0A2Z6SLP9</accession>
<reference evidence="2 4" key="1">
    <citation type="submission" date="2017-11" db="EMBL/GenBank/DDBJ databases">
        <title>The genome of Rhizophagus clarus HR1 reveals common genetic basis of auxotrophy among arbuscular mycorrhizal fungi.</title>
        <authorList>
            <person name="Kobayashi Y."/>
        </authorList>
    </citation>
    <scope>NUCLEOTIDE SEQUENCE [LARGE SCALE GENOMIC DNA]</scope>
    <source>
        <strain evidence="2 4">HR1</strain>
    </source>
</reference>
<proteinExistence type="predicted"/>
<evidence type="ECO:0000313" key="4">
    <source>
        <dbReference type="Proteomes" id="UP000247702"/>
    </source>
</evidence>
<gene>
    <name evidence="3" type="ORF">RCL2_002442700</name>
    <name evidence="2" type="ORF">RclHR1_07560003</name>
</gene>
<sequence>MSLKASLLETVTRRGVVDTLLALGNIGALPIDDQILRVDTILGKSAITQEVNFQELAKQTNLSYGVLMLMFRVSIATLQDTAAYLYFNASSQSFSNEEAAHKALKQKEPMKIDMPEKEIKYTNMDLSESSSSMPSTDNYKNPIKKKSRKSKKQKKQPEDTTPALKGKERREKDYPWRS</sequence>
<evidence type="ECO:0000256" key="1">
    <source>
        <dbReference type="SAM" id="MobiDB-lite"/>
    </source>
</evidence>
<evidence type="ECO:0000313" key="3">
    <source>
        <dbReference type="EMBL" id="GES97858.1"/>
    </source>
</evidence>
<dbReference type="Proteomes" id="UP000247702">
    <property type="component" value="Unassembled WGS sequence"/>
</dbReference>
<dbReference type="Proteomes" id="UP000615446">
    <property type="component" value="Unassembled WGS sequence"/>
</dbReference>
<reference evidence="3" key="2">
    <citation type="submission" date="2019-10" db="EMBL/GenBank/DDBJ databases">
        <title>Conservation and host-specific expression of non-tandemly repeated heterogenous ribosome RNA gene in arbuscular mycorrhizal fungi.</title>
        <authorList>
            <person name="Maeda T."/>
            <person name="Kobayashi Y."/>
            <person name="Nakagawa T."/>
            <person name="Ezawa T."/>
            <person name="Yamaguchi K."/>
            <person name="Bino T."/>
            <person name="Nishimoto Y."/>
            <person name="Shigenobu S."/>
            <person name="Kawaguchi M."/>
        </authorList>
    </citation>
    <scope>NUCLEOTIDE SEQUENCE</scope>
    <source>
        <strain evidence="3">HR1</strain>
    </source>
</reference>
<feature type="region of interest" description="Disordered" evidence="1">
    <location>
        <begin position="100"/>
        <end position="178"/>
    </location>
</feature>
<dbReference type="EMBL" id="BLAL01000261">
    <property type="protein sequence ID" value="GES97858.1"/>
    <property type="molecule type" value="Genomic_DNA"/>
</dbReference>
<name>A0A2Z6SLP9_9GLOM</name>
<evidence type="ECO:0000313" key="2">
    <source>
        <dbReference type="EMBL" id="GBC07599.1"/>
    </source>
</evidence>
<feature type="compositionally biased region" description="Basic and acidic residues" evidence="1">
    <location>
        <begin position="100"/>
        <end position="120"/>
    </location>
</feature>
<comment type="caution">
    <text evidence="2">The sequence shown here is derived from an EMBL/GenBank/DDBJ whole genome shotgun (WGS) entry which is preliminary data.</text>
</comment>